<dbReference type="Proteomes" id="UP000183613">
    <property type="component" value="Unassembled WGS sequence"/>
</dbReference>
<accession>A0A1H5KYT0</accession>
<keyword evidence="4 6" id="KW-1133">Transmembrane helix</keyword>
<organism evidence="8 9">
    <name type="scientific">Pseudomonas deceptionensis</name>
    <dbReference type="NCBI Taxonomy" id="882211"/>
    <lineage>
        <taxon>Bacteria</taxon>
        <taxon>Pseudomonadati</taxon>
        <taxon>Pseudomonadota</taxon>
        <taxon>Gammaproteobacteria</taxon>
        <taxon>Pseudomonadales</taxon>
        <taxon>Pseudomonadaceae</taxon>
        <taxon>Pseudomonas</taxon>
    </lineage>
</organism>
<sequence>MPHSRMSLLTTISCMAVFFAQLGMMMYLPAIPSIAQSLNATQSLTSLSLPVYLVGMAVPMLLWGKWGATWGIKPVLIASLLMFSLSSALLAVCAQIETFLCLRFVQGLGASGMSVMARSLVAQHFKGDQLTKVLSWLSIAFVISLGVGQYAGSILMSSFDWPATFWCLAIGAALLAGLVHHGLSECRQTSNTPACWGHYLTIVRHAPFLRCALMGGLGYAIIIGFNTAGPSIFQTTYEWSASDYGVLGWAMSLAYLLGSLTVNRHVLIRGQPQLSAIATGIMVVACIVMIVGVMTTPTCAALLWVPYCLIVFGQAISYPISLSQASDHSPVSGPYSMALCGLIHQMIAAFVGVTVSLLNVQNPLYLAAICLLLATMVRGLNPIKPGRGSE</sequence>
<dbReference type="InterPro" id="IPR036259">
    <property type="entry name" value="MFS_trans_sf"/>
</dbReference>
<evidence type="ECO:0000256" key="5">
    <source>
        <dbReference type="ARBA" id="ARBA00023136"/>
    </source>
</evidence>
<gene>
    <name evidence="8" type="ORF">SAMN04489800_1794</name>
</gene>
<dbReference type="InterPro" id="IPR011701">
    <property type="entry name" value="MFS"/>
</dbReference>
<keyword evidence="5 6" id="KW-0472">Membrane</keyword>
<feature type="transmembrane region" description="Helical" evidence="6">
    <location>
        <begin position="208"/>
        <end position="232"/>
    </location>
</feature>
<keyword evidence="9" id="KW-1185">Reference proteome</keyword>
<dbReference type="AlphaFoldDB" id="A0A1H5KYT0"/>
<evidence type="ECO:0000256" key="1">
    <source>
        <dbReference type="ARBA" id="ARBA00004141"/>
    </source>
</evidence>
<feature type="transmembrane region" description="Helical" evidence="6">
    <location>
        <begin position="244"/>
        <end position="262"/>
    </location>
</feature>
<dbReference type="PANTHER" id="PTHR23502:SF132">
    <property type="entry name" value="POLYAMINE TRANSPORTER 2-RELATED"/>
    <property type="match status" value="1"/>
</dbReference>
<feature type="transmembrane region" description="Helical" evidence="6">
    <location>
        <begin position="163"/>
        <end position="183"/>
    </location>
</feature>
<keyword evidence="2" id="KW-0813">Transport</keyword>
<comment type="subcellular location">
    <subcellularLocation>
        <location evidence="1">Membrane</location>
        <topology evidence="1">Multi-pass membrane protein</topology>
    </subcellularLocation>
</comment>
<evidence type="ECO:0000256" key="6">
    <source>
        <dbReference type="SAM" id="Phobius"/>
    </source>
</evidence>
<dbReference type="PROSITE" id="PS50850">
    <property type="entry name" value="MFS"/>
    <property type="match status" value="1"/>
</dbReference>
<reference evidence="8" key="1">
    <citation type="submission" date="2016-10" db="EMBL/GenBank/DDBJ databases">
        <authorList>
            <person name="Varghese N."/>
            <person name="Submissions S."/>
        </authorList>
    </citation>
    <scope>NUCLEOTIDE SEQUENCE [LARGE SCALE GENOMIC DNA]</scope>
    <source>
        <strain evidence="8">LMG 25555</strain>
    </source>
</reference>
<comment type="caution">
    <text evidence="8">The sequence shown here is derived from an EMBL/GenBank/DDBJ whole genome shotgun (WGS) entry which is preliminary data.</text>
</comment>
<dbReference type="Gene3D" id="1.20.1720.10">
    <property type="entry name" value="Multidrug resistance protein D"/>
    <property type="match status" value="1"/>
</dbReference>
<evidence type="ECO:0000256" key="4">
    <source>
        <dbReference type="ARBA" id="ARBA00022989"/>
    </source>
</evidence>
<evidence type="ECO:0000256" key="2">
    <source>
        <dbReference type="ARBA" id="ARBA00022448"/>
    </source>
</evidence>
<proteinExistence type="predicted"/>
<dbReference type="SUPFAM" id="SSF103473">
    <property type="entry name" value="MFS general substrate transporter"/>
    <property type="match status" value="1"/>
</dbReference>
<evidence type="ECO:0000313" key="9">
    <source>
        <dbReference type="Proteomes" id="UP000183613"/>
    </source>
</evidence>
<dbReference type="PANTHER" id="PTHR23502">
    <property type="entry name" value="MAJOR FACILITATOR SUPERFAMILY"/>
    <property type="match status" value="1"/>
</dbReference>
<dbReference type="InterPro" id="IPR020846">
    <property type="entry name" value="MFS_dom"/>
</dbReference>
<evidence type="ECO:0000313" key="8">
    <source>
        <dbReference type="EMBL" id="SEE69517.1"/>
    </source>
</evidence>
<keyword evidence="3 6" id="KW-0812">Transmembrane</keyword>
<feature type="transmembrane region" description="Helical" evidence="6">
    <location>
        <begin position="104"/>
        <end position="121"/>
    </location>
</feature>
<feature type="transmembrane region" description="Helical" evidence="6">
    <location>
        <begin position="75"/>
        <end position="98"/>
    </location>
</feature>
<dbReference type="EMBL" id="FNUD01000002">
    <property type="protein sequence ID" value="SEE69517.1"/>
    <property type="molecule type" value="Genomic_DNA"/>
</dbReference>
<dbReference type="GO" id="GO:0005886">
    <property type="term" value="C:plasma membrane"/>
    <property type="evidence" value="ECO:0007669"/>
    <property type="project" value="TreeGrafter"/>
</dbReference>
<feature type="transmembrane region" description="Helical" evidence="6">
    <location>
        <begin position="133"/>
        <end position="151"/>
    </location>
</feature>
<evidence type="ECO:0000259" key="7">
    <source>
        <dbReference type="PROSITE" id="PS50850"/>
    </source>
</evidence>
<dbReference type="GO" id="GO:1990961">
    <property type="term" value="P:xenobiotic detoxification by transmembrane export across the plasma membrane"/>
    <property type="evidence" value="ECO:0007669"/>
    <property type="project" value="TreeGrafter"/>
</dbReference>
<evidence type="ECO:0000256" key="3">
    <source>
        <dbReference type="ARBA" id="ARBA00022692"/>
    </source>
</evidence>
<feature type="transmembrane region" description="Helical" evidence="6">
    <location>
        <begin position="364"/>
        <end position="381"/>
    </location>
</feature>
<feature type="transmembrane region" description="Helical" evidence="6">
    <location>
        <begin position="334"/>
        <end position="358"/>
    </location>
</feature>
<feature type="transmembrane region" description="Helical" evidence="6">
    <location>
        <begin position="274"/>
        <end position="295"/>
    </location>
</feature>
<dbReference type="Pfam" id="PF07690">
    <property type="entry name" value="MFS_1"/>
    <property type="match status" value="1"/>
</dbReference>
<name>A0A1H5KYT0_PSEDM</name>
<dbReference type="GO" id="GO:0022857">
    <property type="term" value="F:transmembrane transporter activity"/>
    <property type="evidence" value="ECO:0007669"/>
    <property type="project" value="InterPro"/>
</dbReference>
<protein>
    <submittedName>
        <fullName evidence="8">Predicted arabinose efflux permease, MFS family</fullName>
    </submittedName>
</protein>
<feature type="transmembrane region" description="Helical" evidence="6">
    <location>
        <begin position="47"/>
        <end position="63"/>
    </location>
</feature>
<feature type="transmembrane region" description="Helical" evidence="6">
    <location>
        <begin position="301"/>
        <end position="322"/>
    </location>
</feature>
<feature type="domain" description="Major facilitator superfamily (MFS) profile" evidence="7">
    <location>
        <begin position="9"/>
        <end position="390"/>
    </location>
</feature>